<organism evidence="1 2">
    <name type="scientific">Aspergillus felis</name>
    <dbReference type="NCBI Taxonomy" id="1287682"/>
    <lineage>
        <taxon>Eukaryota</taxon>
        <taxon>Fungi</taxon>
        <taxon>Dikarya</taxon>
        <taxon>Ascomycota</taxon>
        <taxon>Pezizomycotina</taxon>
        <taxon>Eurotiomycetes</taxon>
        <taxon>Eurotiomycetidae</taxon>
        <taxon>Eurotiales</taxon>
        <taxon>Aspergillaceae</taxon>
        <taxon>Aspergillus</taxon>
        <taxon>Aspergillus subgen. Fumigati</taxon>
    </lineage>
</organism>
<accession>A0A8H6QYV2</accession>
<dbReference type="Proteomes" id="UP000641853">
    <property type="component" value="Unassembled WGS sequence"/>
</dbReference>
<evidence type="ECO:0000313" key="1">
    <source>
        <dbReference type="EMBL" id="KAF7180532.1"/>
    </source>
</evidence>
<name>A0A8H6QYV2_9EURO</name>
<reference evidence="1" key="1">
    <citation type="submission" date="2020-06" db="EMBL/GenBank/DDBJ databases">
        <title>Draft genome sequences of strains closely related to Aspergillus parafelis and Aspergillus hiratsukae.</title>
        <authorList>
            <person name="Dos Santos R.A.C."/>
            <person name="Rivero-Menendez O."/>
            <person name="Steenwyk J.L."/>
            <person name="Mead M.E."/>
            <person name="Goldman G.H."/>
            <person name="Alastruey-Izquierdo A."/>
            <person name="Rokas A."/>
        </authorList>
    </citation>
    <scope>NUCLEOTIDE SEQUENCE</scope>
    <source>
        <strain evidence="1">CNM-CM7691</strain>
    </source>
</reference>
<evidence type="ECO:0000313" key="2">
    <source>
        <dbReference type="Proteomes" id="UP000641853"/>
    </source>
</evidence>
<protein>
    <submittedName>
        <fullName evidence="1">Uncharacterized protein</fullName>
    </submittedName>
</protein>
<gene>
    <name evidence="1" type="ORF">CNMCM7691_009823</name>
</gene>
<dbReference type="AlphaFoldDB" id="A0A8H6QYV2"/>
<proteinExistence type="predicted"/>
<sequence>MPQVFPTYQAHRTRLKVGMPGVGIDLTMAYGTAAIHFKNGTTRDLIKIDGTQEYLSAMRMIADDAQNVRNGMESKTIWLPRRKQKINWRLAREWYRFISEKLSQLRQLISPPVVRTEELPDDWIYTIAAMLSEIKSAALDTLVPPLKYNDVYLTWPDFVAGTGHNYKSRFGLACRLAGLEGIGGNVASSHALKHERTYESDLDAMLVISYNAASLGITLNPPLDGDRDFPWPLRRLVEDGGHAAEHELLQKDPAKYWQEVRGLLRTVIGNETVDYLLLLGSHARDPGLFQAVKDVLEGQPDIDLSILDCYNPAIPHDSQDEDEPLFMLARVASMIARVGMETGFQYCIELPSCIALKEEEDRHSEL</sequence>
<keyword evidence="2" id="KW-1185">Reference proteome</keyword>
<dbReference type="EMBL" id="JACBAG010001837">
    <property type="protein sequence ID" value="KAF7180532.1"/>
    <property type="molecule type" value="Genomic_DNA"/>
</dbReference>
<comment type="caution">
    <text evidence="1">The sequence shown here is derived from an EMBL/GenBank/DDBJ whole genome shotgun (WGS) entry which is preliminary data.</text>
</comment>